<dbReference type="GO" id="GO:0008360">
    <property type="term" value="P:regulation of cell shape"/>
    <property type="evidence" value="ECO:0007669"/>
    <property type="project" value="UniProtKB-KW"/>
</dbReference>
<dbReference type="InterPro" id="IPR016185">
    <property type="entry name" value="PreATP-grasp_dom_sf"/>
</dbReference>
<feature type="domain" description="ATP-grasp" evidence="24">
    <location>
        <begin position="143"/>
        <end position="349"/>
    </location>
</feature>
<dbReference type="UniPathway" id="UPA00219"/>
<keyword evidence="14 21" id="KW-0464">Manganese</keyword>
<feature type="active site" evidence="19">
    <location>
        <position position="13"/>
    </location>
</feature>
<dbReference type="SUPFAM" id="SSF56059">
    <property type="entry name" value="Glutathione synthetase ATP-binding domain-like"/>
    <property type="match status" value="1"/>
</dbReference>
<dbReference type="PANTHER" id="PTHR23132:SF25">
    <property type="entry name" value="D-ALANINE--D-ALANINE LIGASE A"/>
    <property type="match status" value="1"/>
</dbReference>
<dbReference type="GO" id="GO:0071555">
    <property type="term" value="P:cell wall organization"/>
    <property type="evidence" value="ECO:0007669"/>
    <property type="project" value="UniProtKB-KW"/>
</dbReference>
<keyword evidence="10 22" id="KW-0067">ATP-binding</keyword>
<comment type="subcellular location">
    <subcellularLocation>
        <location evidence="3 18">Cytoplasm</location>
    </subcellularLocation>
</comment>
<dbReference type="GO" id="GO:0046872">
    <property type="term" value="F:metal ion binding"/>
    <property type="evidence" value="ECO:0007669"/>
    <property type="project" value="UniProtKB-KW"/>
</dbReference>
<dbReference type="FunFam" id="3.30.470.20:FF:000008">
    <property type="entry name" value="D-alanine--D-alanine ligase"/>
    <property type="match status" value="1"/>
</dbReference>
<keyword evidence="13 18" id="KW-0573">Peptidoglycan synthesis</keyword>
<comment type="pathway">
    <text evidence="17">Glycan biosynthesis.</text>
</comment>
<evidence type="ECO:0000256" key="3">
    <source>
        <dbReference type="ARBA" id="ARBA00004496"/>
    </source>
</evidence>
<comment type="catalytic activity">
    <reaction evidence="16 18">
        <text>2 D-alanine + ATP = D-alanyl-D-alanine + ADP + phosphate + H(+)</text>
        <dbReference type="Rhea" id="RHEA:11224"/>
        <dbReference type="ChEBI" id="CHEBI:15378"/>
        <dbReference type="ChEBI" id="CHEBI:30616"/>
        <dbReference type="ChEBI" id="CHEBI:43474"/>
        <dbReference type="ChEBI" id="CHEBI:57416"/>
        <dbReference type="ChEBI" id="CHEBI:57822"/>
        <dbReference type="ChEBI" id="CHEBI:456216"/>
        <dbReference type="EC" id="6.3.2.4"/>
    </reaction>
</comment>
<dbReference type="InterPro" id="IPR011761">
    <property type="entry name" value="ATP-grasp"/>
</dbReference>
<evidence type="ECO:0000313" key="26">
    <source>
        <dbReference type="Proteomes" id="UP000004221"/>
    </source>
</evidence>
<evidence type="ECO:0000256" key="8">
    <source>
        <dbReference type="ARBA" id="ARBA00022723"/>
    </source>
</evidence>
<evidence type="ECO:0000256" key="12">
    <source>
        <dbReference type="ARBA" id="ARBA00022960"/>
    </source>
</evidence>
<dbReference type="GO" id="GO:0005524">
    <property type="term" value="F:ATP binding"/>
    <property type="evidence" value="ECO:0007669"/>
    <property type="project" value="UniProtKB-UniRule"/>
</dbReference>
<dbReference type="FunFam" id="3.30.1490.20:FF:000007">
    <property type="entry name" value="D-alanine--D-alanine ligase"/>
    <property type="match status" value="1"/>
</dbReference>
<dbReference type="Gene3D" id="3.40.50.20">
    <property type="match status" value="1"/>
</dbReference>
<evidence type="ECO:0000256" key="13">
    <source>
        <dbReference type="ARBA" id="ARBA00022984"/>
    </source>
</evidence>
<dbReference type="InterPro" id="IPR005905">
    <property type="entry name" value="D_ala_D_ala"/>
</dbReference>
<evidence type="ECO:0000256" key="22">
    <source>
        <dbReference type="PROSITE-ProRule" id="PRU00409"/>
    </source>
</evidence>
<evidence type="ECO:0000256" key="1">
    <source>
        <dbReference type="ARBA" id="ARBA00001936"/>
    </source>
</evidence>
<feature type="binding site" evidence="21">
    <location>
        <position position="302"/>
    </location>
    <ligand>
        <name>Mg(2+)</name>
        <dbReference type="ChEBI" id="CHEBI:18420"/>
        <label>1</label>
    </ligand>
</feature>
<evidence type="ECO:0000256" key="20">
    <source>
        <dbReference type="PIRSR" id="PIRSR039102-2"/>
    </source>
</evidence>
<feature type="active site" evidence="19">
    <location>
        <position position="192"/>
    </location>
</feature>
<evidence type="ECO:0000256" key="5">
    <source>
        <dbReference type="ARBA" id="ARBA00010871"/>
    </source>
</evidence>
<feature type="binding site" evidence="20">
    <location>
        <begin position="222"/>
        <end position="229"/>
    </location>
    <ligand>
        <name>ATP</name>
        <dbReference type="ChEBI" id="CHEBI:30616"/>
    </ligand>
</feature>
<evidence type="ECO:0000256" key="18">
    <source>
        <dbReference type="HAMAP-Rule" id="MF_00047"/>
    </source>
</evidence>
<dbReference type="PANTHER" id="PTHR23132">
    <property type="entry name" value="D-ALANINE--D-ALANINE LIGASE"/>
    <property type="match status" value="1"/>
</dbReference>
<dbReference type="PROSITE" id="PS50975">
    <property type="entry name" value="ATP_GRASP"/>
    <property type="match status" value="1"/>
</dbReference>
<comment type="cofactor">
    <cofactor evidence="1">
        <name>Mn(2+)</name>
        <dbReference type="ChEBI" id="CHEBI:29035"/>
    </cofactor>
</comment>
<protein>
    <recommendedName>
        <fullName evidence="18">D-alanine--D-alanine ligase</fullName>
        <ecNumber evidence="18">6.3.2.4</ecNumber>
    </recommendedName>
    <alternativeName>
        <fullName evidence="18">D-Ala-D-Ala ligase</fullName>
    </alternativeName>
    <alternativeName>
        <fullName evidence="18">D-alanylalanine synthetase</fullName>
    </alternativeName>
</protein>
<evidence type="ECO:0000256" key="7">
    <source>
        <dbReference type="ARBA" id="ARBA00022598"/>
    </source>
</evidence>
<comment type="pathway">
    <text evidence="4 18">Cell wall biogenesis; peptidoglycan biosynthesis.</text>
</comment>
<dbReference type="Gene3D" id="3.30.470.20">
    <property type="entry name" value="ATP-grasp fold, B domain"/>
    <property type="match status" value="1"/>
</dbReference>
<dbReference type="InterPro" id="IPR011127">
    <property type="entry name" value="Dala_Dala_lig_N"/>
</dbReference>
<dbReference type="Pfam" id="PF07478">
    <property type="entry name" value="Dala_Dala_lig_C"/>
    <property type="match status" value="1"/>
</dbReference>
<evidence type="ECO:0000256" key="23">
    <source>
        <dbReference type="SAM" id="MobiDB-lite"/>
    </source>
</evidence>
<feature type="binding site" evidence="21">
    <location>
        <position position="316"/>
    </location>
    <ligand>
        <name>Mg(2+)</name>
        <dbReference type="ChEBI" id="CHEBI:18420"/>
        <label>2</label>
    </ligand>
</feature>
<feature type="binding site" evidence="20">
    <location>
        <position position="139"/>
    </location>
    <ligand>
        <name>ATP</name>
        <dbReference type="ChEBI" id="CHEBI:30616"/>
    </ligand>
</feature>
<comment type="cofactor">
    <cofactor evidence="21">
        <name>Mg(2+)</name>
        <dbReference type="ChEBI" id="CHEBI:18420"/>
    </cofactor>
    <cofactor evidence="21">
        <name>Mn(2+)</name>
        <dbReference type="ChEBI" id="CHEBI:29035"/>
    </cofactor>
    <text evidence="21">Binds 2 magnesium or manganese ions per subunit.</text>
</comment>
<keyword evidence="6 18" id="KW-0963">Cytoplasm</keyword>
<dbReference type="Gene3D" id="3.30.1490.20">
    <property type="entry name" value="ATP-grasp fold, A domain"/>
    <property type="match status" value="1"/>
</dbReference>
<sequence length="359" mass="38703">MKVGVIFGGRSGEHDVSLRSAQAVMQAMDPTRFEVVPIGITREGCWLTGGDPLRRLAATSRLALNGGQNAGDSAARESDESSGGSLDIVGTGWARGLDVLFPMVHGPMGEDGTIQGLLELAQIPYVGAGVLGSAVAMDKAVSKCLFAQAGLPVPPWFSVARRDWQNDAATIRDRVRNEIGYPCFTKPANLGSSVGISKVHHAGELDACIEEAFQYDRKIVIERGIDARELEVGVLGNDEPQASVVGEILPCHEFYDYEAKYVDDRSQLVIPAEIEPETAALARSLATEAFRVTDGAGMARVDFFLERSTGRLYLNELNTIPGFTAASMYPKLWEASGLPLTQLISRLIDLALERHAGMR</sequence>
<feature type="binding site" evidence="20">
    <location>
        <begin position="315"/>
        <end position="316"/>
    </location>
    <ligand>
        <name>ATP</name>
        <dbReference type="ChEBI" id="CHEBI:30616"/>
    </ligand>
</feature>
<proteinExistence type="inferred from homology"/>
<evidence type="ECO:0000256" key="15">
    <source>
        <dbReference type="ARBA" id="ARBA00023316"/>
    </source>
</evidence>
<evidence type="ECO:0000256" key="17">
    <source>
        <dbReference type="ARBA" id="ARBA00060592"/>
    </source>
</evidence>
<evidence type="ECO:0000256" key="19">
    <source>
        <dbReference type="PIRSR" id="PIRSR039102-1"/>
    </source>
</evidence>
<name>I4EHF6_9BACT</name>
<evidence type="ECO:0000256" key="9">
    <source>
        <dbReference type="ARBA" id="ARBA00022741"/>
    </source>
</evidence>
<dbReference type="PIRSF" id="PIRSF039102">
    <property type="entry name" value="Ddl/VanB"/>
    <property type="match status" value="1"/>
</dbReference>
<accession>I4EHF6</accession>
<feature type="binding site" evidence="21">
    <location>
        <position position="318"/>
    </location>
    <ligand>
        <name>Mg(2+)</name>
        <dbReference type="ChEBI" id="CHEBI:18420"/>
        <label>2</label>
    </ligand>
</feature>
<dbReference type="HAMAP" id="MF_00047">
    <property type="entry name" value="Dala_Dala_lig"/>
    <property type="match status" value="1"/>
</dbReference>
<keyword evidence="12 18" id="KW-0133">Cell shape</keyword>
<feature type="region of interest" description="Disordered" evidence="23">
    <location>
        <begin position="67"/>
        <end position="86"/>
    </location>
</feature>
<keyword evidence="9 20" id="KW-0547">Nucleotide-binding</keyword>
<gene>
    <name evidence="18 25" type="primary">ddl</name>
    <name evidence="25" type="ORF">NITHO_310011</name>
</gene>
<dbReference type="AlphaFoldDB" id="I4EHF6"/>
<evidence type="ECO:0000256" key="6">
    <source>
        <dbReference type="ARBA" id="ARBA00022490"/>
    </source>
</evidence>
<dbReference type="EMBL" id="CAGS01000235">
    <property type="protein sequence ID" value="CCF84118.1"/>
    <property type="molecule type" value="Genomic_DNA"/>
</dbReference>
<evidence type="ECO:0000256" key="10">
    <source>
        <dbReference type="ARBA" id="ARBA00022840"/>
    </source>
</evidence>
<feature type="binding site" evidence="20">
    <location>
        <begin position="192"/>
        <end position="193"/>
    </location>
    <ligand>
        <name>ATP</name>
        <dbReference type="ChEBI" id="CHEBI:30616"/>
    </ligand>
</feature>
<dbReference type="GO" id="GO:0008716">
    <property type="term" value="F:D-alanine-D-alanine ligase activity"/>
    <property type="evidence" value="ECO:0007669"/>
    <property type="project" value="UniProtKB-UniRule"/>
</dbReference>
<feature type="active site" evidence="19">
    <location>
        <position position="327"/>
    </location>
</feature>
<dbReference type="SUPFAM" id="SSF52440">
    <property type="entry name" value="PreATP-grasp domain"/>
    <property type="match status" value="1"/>
</dbReference>
<evidence type="ECO:0000256" key="11">
    <source>
        <dbReference type="ARBA" id="ARBA00022842"/>
    </source>
</evidence>
<keyword evidence="11 21" id="KW-0460">Magnesium</keyword>
<evidence type="ECO:0000259" key="24">
    <source>
        <dbReference type="PROSITE" id="PS50975"/>
    </source>
</evidence>
<organism evidence="25 26">
    <name type="scientific">Nitrolancea hollandica Lb</name>
    <dbReference type="NCBI Taxonomy" id="1129897"/>
    <lineage>
        <taxon>Bacteria</taxon>
        <taxon>Pseudomonadati</taxon>
        <taxon>Thermomicrobiota</taxon>
        <taxon>Thermomicrobia</taxon>
        <taxon>Sphaerobacterales</taxon>
        <taxon>Sphaerobacterineae</taxon>
        <taxon>Sphaerobacteraceae</taxon>
        <taxon>Nitrolancea</taxon>
    </lineage>
</organism>
<evidence type="ECO:0000256" key="4">
    <source>
        <dbReference type="ARBA" id="ARBA00004752"/>
    </source>
</evidence>
<dbReference type="GO" id="GO:0009252">
    <property type="term" value="P:peptidoglycan biosynthetic process"/>
    <property type="evidence" value="ECO:0007669"/>
    <property type="project" value="UniProtKB-UniRule"/>
</dbReference>
<keyword evidence="15 18" id="KW-0961">Cell wall biogenesis/degradation</keyword>
<evidence type="ECO:0000256" key="16">
    <source>
        <dbReference type="ARBA" id="ARBA00047614"/>
    </source>
</evidence>
<evidence type="ECO:0000256" key="21">
    <source>
        <dbReference type="PIRSR" id="PIRSR039102-3"/>
    </source>
</evidence>
<feature type="binding site" evidence="21">
    <location>
        <position position="316"/>
    </location>
    <ligand>
        <name>Mg(2+)</name>
        <dbReference type="ChEBI" id="CHEBI:18420"/>
        <label>1</label>
    </ligand>
</feature>
<keyword evidence="7 18" id="KW-0436">Ligase</keyword>
<evidence type="ECO:0000256" key="2">
    <source>
        <dbReference type="ARBA" id="ARBA00003921"/>
    </source>
</evidence>
<dbReference type="InterPro" id="IPR000291">
    <property type="entry name" value="D-Ala_lig_Van_CS"/>
</dbReference>
<dbReference type="Proteomes" id="UP000004221">
    <property type="component" value="Unassembled WGS sequence"/>
</dbReference>
<dbReference type="InterPro" id="IPR013815">
    <property type="entry name" value="ATP_grasp_subdomain_1"/>
</dbReference>
<feature type="binding site" evidence="20">
    <location>
        <begin position="184"/>
        <end position="186"/>
    </location>
    <ligand>
        <name>ATP</name>
        <dbReference type="ChEBI" id="CHEBI:30616"/>
    </ligand>
</feature>
<comment type="similarity">
    <text evidence="5 18">Belongs to the D-alanine--D-alanine ligase family.</text>
</comment>
<keyword evidence="26" id="KW-1185">Reference proteome</keyword>
<keyword evidence="8 21" id="KW-0479">Metal-binding</keyword>
<dbReference type="EC" id="6.3.2.4" evidence="18"/>
<dbReference type="Pfam" id="PF01820">
    <property type="entry name" value="Dala_Dala_lig_N"/>
    <property type="match status" value="1"/>
</dbReference>
<dbReference type="NCBIfam" id="NF002528">
    <property type="entry name" value="PRK01966.1-4"/>
    <property type="match status" value="1"/>
</dbReference>
<evidence type="ECO:0000313" key="25">
    <source>
        <dbReference type="EMBL" id="CCF84118.1"/>
    </source>
</evidence>
<dbReference type="PROSITE" id="PS00843">
    <property type="entry name" value="DALA_DALA_LIGASE_1"/>
    <property type="match status" value="1"/>
</dbReference>
<comment type="caution">
    <text evidence="25">The sequence shown here is derived from an EMBL/GenBank/DDBJ whole genome shotgun (WGS) entry which is preliminary data.</text>
</comment>
<evidence type="ECO:0000256" key="14">
    <source>
        <dbReference type="ARBA" id="ARBA00023211"/>
    </source>
</evidence>
<dbReference type="InterPro" id="IPR011095">
    <property type="entry name" value="Dala_Dala_lig_C"/>
</dbReference>
<dbReference type="NCBIfam" id="TIGR01205">
    <property type="entry name" value="D_ala_D_alaTIGR"/>
    <property type="match status" value="1"/>
</dbReference>
<dbReference type="PROSITE" id="PS00844">
    <property type="entry name" value="DALA_DALA_LIGASE_2"/>
    <property type="match status" value="1"/>
</dbReference>
<comment type="function">
    <text evidence="2 18">Cell wall formation.</text>
</comment>
<reference evidence="25 26" key="1">
    <citation type="journal article" date="2012" name="ISME J.">
        <title>Nitrification expanded: discovery, physiology and genomics of a nitrite-oxidizing bacterium from the phylum Chloroflexi.</title>
        <authorList>
            <person name="Sorokin D.Y."/>
            <person name="Lucker S."/>
            <person name="Vejmelkova D."/>
            <person name="Kostrikina N.A."/>
            <person name="Kleerebezem R."/>
            <person name="Rijpstra W.I."/>
            <person name="Damste J.S."/>
            <person name="Le Paslier D."/>
            <person name="Muyzer G."/>
            <person name="Wagner M."/>
            <person name="van Loosdrecht M.C."/>
            <person name="Daims H."/>
        </authorList>
    </citation>
    <scope>NUCLEOTIDE SEQUENCE [LARGE SCALE GENOMIC DNA]</scope>
    <source>
        <strain evidence="26">none</strain>
    </source>
</reference>
<dbReference type="GO" id="GO:0005829">
    <property type="term" value="C:cytosol"/>
    <property type="evidence" value="ECO:0007669"/>
    <property type="project" value="TreeGrafter"/>
</dbReference>